<reference evidence="1" key="1">
    <citation type="submission" date="2014-09" db="EMBL/GenBank/DDBJ databases">
        <authorList>
            <person name="Magalhaes I.L.F."/>
            <person name="Oliveira U."/>
            <person name="Santos F.R."/>
            <person name="Vidigal T.H.D.A."/>
            <person name="Brescovit A.D."/>
            <person name="Santos A.J."/>
        </authorList>
    </citation>
    <scope>NUCLEOTIDE SEQUENCE</scope>
    <source>
        <tissue evidence="1">Shoot tissue taken approximately 20 cm above the soil surface</tissue>
    </source>
</reference>
<organism evidence="1">
    <name type="scientific">Arundo donax</name>
    <name type="common">Giant reed</name>
    <name type="synonym">Donax arundinaceus</name>
    <dbReference type="NCBI Taxonomy" id="35708"/>
    <lineage>
        <taxon>Eukaryota</taxon>
        <taxon>Viridiplantae</taxon>
        <taxon>Streptophyta</taxon>
        <taxon>Embryophyta</taxon>
        <taxon>Tracheophyta</taxon>
        <taxon>Spermatophyta</taxon>
        <taxon>Magnoliopsida</taxon>
        <taxon>Liliopsida</taxon>
        <taxon>Poales</taxon>
        <taxon>Poaceae</taxon>
        <taxon>PACMAD clade</taxon>
        <taxon>Arundinoideae</taxon>
        <taxon>Arundineae</taxon>
        <taxon>Arundo</taxon>
    </lineage>
</organism>
<reference evidence="1" key="2">
    <citation type="journal article" date="2015" name="Data Brief">
        <title>Shoot transcriptome of the giant reed, Arundo donax.</title>
        <authorList>
            <person name="Barrero R.A."/>
            <person name="Guerrero F.D."/>
            <person name="Moolhuijzen P."/>
            <person name="Goolsby J.A."/>
            <person name="Tidwell J."/>
            <person name="Bellgard S.E."/>
            <person name="Bellgard M.I."/>
        </authorList>
    </citation>
    <scope>NUCLEOTIDE SEQUENCE</scope>
    <source>
        <tissue evidence="1">Shoot tissue taken approximately 20 cm above the soil surface</tissue>
    </source>
</reference>
<protein>
    <submittedName>
        <fullName evidence="1">Uncharacterized protein</fullName>
    </submittedName>
</protein>
<accession>A0A0A9FBB3</accession>
<dbReference type="EMBL" id="GBRH01189387">
    <property type="protein sequence ID" value="JAE08509.1"/>
    <property type="molecule type" value="Transcribed_RNA"/>
</dbReference>
<sequence>MAPWPSSRGRSPPQLSSSPPLLFLLLQAPPHLQSSAQLS</sequence>
<evidence type="ECO:0000313" key="1">
    <source>
        <dbReference type="EMBL" id="JAE08509.1"/>
    </source>
</evidence>
<proteinExistence type="predicted"/>
<dbReference type="AlphaFoldDB" id="A0A0A9FBB3"/>
<name>A0A0A9FBB3_ARUDO</name>